<protein>
    <submittedName>
        <fullName evidence="2">Response regulator</fullName>
    </submittedName>
</protein>
<dbReference type="RefSeq" id="WP_119325103.1">
    <property type="nucleotide sequence ID" value="NZ_AP025739.1"/>
</dbReference>
<reference evidence="2 3" key="1">
    <citation type="journal article" date="2019" name="Int. J. Syst. Evol. Microbiol.">
        <title>Capsulimonas corticalis gen. nov., sp. nov., an aerobic capsulated bacterium, of a novel bacterial order, Capsulimonadales ord. nov., of the class Armatimonadia of the phylum Armatimonadetes.</title>
        <authorList>
            <person name="Li J."/>
            <person name="Kudo C."/>
            <person name="Tonouchi A."/>
        </authorList>
    </citation>
    <scope>NUCLEOTIDE SEQUENCE [LARGE SCALE GENOMIC DNA]</scope>
    <source>
        <strain evidence="2 3">AX-7</strain>
    </source>
</reference>
<dbReference type="KEGG" id="ccot:CCAX7_26500"/>
<sequence>MAKTALIVDDSTSMRQMVGFTLKGAGFTVLEGGNGQEALAKLASAPGGKVDLIITDLNMPVMDGLTFIKEARTKAGLRFTPILMLTTESGDGRKAEGKAAGATGWIVKPFHPEQLLKVIEKVLPA</sequence>
<dbReference type="Gene3D" id="3.40.50.2300">
    <property type="match status" value="1"/>
</dbReference>
<dbReference type="InterPro" id="IPR050595">
    <property type="entry name" value="Bact_response_regulator"/>
</dbReference>
<accession>A0A402D6N4</accession>
<dbReference type="Pfam" id="PF00072">
    <property type="entry name" value="Response_reg"/>
    <property type="match status" value="1"/>
</dbReference>
<evidence type="ECO:0000313" key="3">
    <source>
        <dbReference type="Proteomes" id="UP000287394"/>
    </source>
</evidence>
<dbReference type="OrthoDB" id="9800897at2"/>
<dbReference type="AlphaFoldDB" id="A0A402D6N4"/>
<dbReference type="PROSITE" id="PS50110">
    <property type="entry name" value="RESPONSE_REGULATORY"/>
    <property type="match status" value="1"/>
</dbReference>
<evidence type="ECO:0000256" key="1">
    <source>
        <dbReference type="ARBA" id="ARBA00022553"/>
    </source>
</evidence>
<keyword evidence="3" id="KW-1185">Reference proteome</keyword>
<keyword evidence="1" id="KW-0597">Phosphoprotein</keyword>
<dbReference type="SMART" id="SM00448">
    <property type="entry name" value="REC"/>
    <property type="match status" value="1"/>
</dbReference>
<dbReference type="GO" id="GO:0000160">
    <property type="term" value="P:phosphorelay signal transduction system"/>
    <property type="evidence" value="ECO:0007669"/>
    <property type="project" value="InterPro"/>
</dbReference>
<dbReference type="SUPFAM" id="SSF52172">
    <property type="entry name" value="CheY-like"/>
    <property type="match status" value="1"/>
</dbReference>
<dbReference type="PANTHER" id="PTHR44591:SF25">
    <property type="entry name" value="CHEMOTAXIS TWO-COMPONENT RESPONSE REGULATOR"/>
    <property type="match status" value="1"/>
</dbReference>
<proteinExistence type="predicted"/>
<dbReference type="Proteomes" id="UP000287394">
    <property type="component" value="Chromosome"/>
</dbReference>
<evidence type="ECO:0000313" key="2">
    <source>
        <dbReference type="EMBL" id="BDI30599.1"/>
    </source>
</evidence>
<organism evidence="2 3">
    <name type="scientific">Capsulimonas corticalis</name>
    <dbReference type="NCBI Taxonomy" id="2219043"/>
    <lineage>
        <taxon>Bacteria</taxon>
        <taxon>Bacillati</taxon>
        <taxon>Armatimonadota</taxon>
        <taxon>Armatimonadia</taxon>
        <taxon>Capsulimonadales</taxon>
        <taxon>Capsulimonadaceae</taxon>
        <taxon>Capsulimonas</taxon>
    </lineage>
</organism>
<dbReference type="EMBL" id="AP025739">
    <property type="protein sequence ID" value="BDI30599.1"/>
    <property type="molecule type" value="Genomic_DNA"/>
</dbReference>
<name>A0A402D6N4_9BACT</name>
<dbReference type="InterPro" id="IPR011006">
    <property type="entry name" value="CheY-like_superfamily"/>
</dbReference>
<dbReference type="PANTHER" id="PTHR44591">
    <property type="entry name" value="STRESS RESPONSE REGULATOR PROTEIN 1"/>
    <property type="match status" value="1"/>
</dbReference>
<dbReference type="InterPro" id="IPR001789">
    <property type="entry name" value="Sig_transdc_resp-reg_receiver"/>
</dbReference>
<dbReference type="CDD" id="cd17562">
    <property type="entry name" value="REC_CheY4-like"/>
    <property type="match status" value="1"/>
</dbReference>
<gene>
    <name evidence="2" type="primary">cheY34H-1</name>
    <name evidence="2" type="ORF">CCAX7_26500</name>
</gene>